<sequence>MVKSKKIVTTNPTKKGGKKQADKTPLGLIPVGSKKIVQEFEAIRPHIAQIVVLRRWGLSGEGVAASWVGRRIQPLQQRINYWFEYSRPEDPARITKEQMSDAELLDRLQHMFAQLIVLPTPQDEYHAKRPPPDHLGRNFMDLLPLPPPPPTGGAGPSAHSSAVPLPNRGEEEWDDSEATLTDYLLRWRQTTEGGAKRACSPSVDSEGTTTLQRRPRVAARKQRESLNKERLAQQHGNPEPTPSNPTAEATPNVENQSSTVAIGVLATRTEQASSTQQPMESYAPHLAQAREVWSMATEKAAEFDSIFKAMKTTQEVITRAKAFNEKLQALRMVVTPVLQFFNEDGDEAQTMVELVGRVPDRANAYAKSLAKDGILRALAAIQLAVPRIDFGTPRGVPGLRIFHRGARQS</sequence>
<dbReference type="PANTHER" id="PTHR33026:SF7">
    <property type="entry name" value="OS03G0100275 PROTEIN"/>
    <property type="match status" value="1"/>
</dbReference>
<feature type="compositionally biased region" description="Basic and acidic residues" evidence="1">
    <location>
        <begin position="221"/>
        <end position="232"/>
    </location>
</feature>
<dbReference type="OrthoDB" id="10545550at2759"/>
<feature type="region of interest" description="Disordered" evidence="1">
    <location>
        <begin position="123"/>
        <end position="174"/>
    </location>
</feature>
<comment type="caution">
    <text evidence="2">The sequence shown here is derived from an EMBL/GenBank/DDBJ whole genome shotgun (WGS) entry which is preliminary data.</text>
</comment>
<dbReference type="Proteomes" id="UP000604825">
    <property type="component" value="Unassembled WGS sequence"/>
</dbReference>
<accession>A0A811Q5I2</accession>
<reference evidence="2" key="1">
    <citation type="submission" date="2020-10" db="EMBL/GenBank/DDBJ databases">
        <authorList>
            <person name="Han B."/>
            <person name="Lu T."/>
            <person name="Zhao Q."/>
            <person name="Huang X."/>
            <person name="Zhao Y."/>
        </authorList>
    </citation>
    <scope>NUCLEOTIDE SEQUENCE</scope>
</reference>
<evidence type="ECO:0000256" key="1">
    <source>
        <dbReference type="SAM" id="MobiDB-lite"/>
    </source>
</evidence>
<evidence type="ECO:0000313" key="3">
    <source>
        <dbReference type="Proteomes" id="UP000604825"/>
    </source>
</evidence>
<evidence type="ECO:0000313" key="2">
    <source>
        <dbReference type="EMBL" id="CAD6251164.1"/>
    </source>
</evidence>
<feature type="compositionally biased region" description="Polar residues" evidence="1">
    <location>
        <begin position="202"/>
        <end position="212"/>
    </location>
</feature>
<organism evidence="2 3">
    <name type="scientific">Miscanthus lutarioriparius</name>
    <dbReference type="NCBI Taxonomy" id="422564"/>
    <lineage>
        <taxon>Eukaryota</taxon>
        <taxon>Viridiplantae</taxon>
        <taxon>Streptophyta</taxon>
        <taxon>Embryophyta</taxon>
        <taxon>Tracheophyta</taxon>
        <taxon>Spermatophyta</taxon>
        <taxon>Magnoliopsida</taxon>
        <taxon>Liliopsida</taxon>
        <taxon>Poales</taxon>
        <taxon>Poaceae</taxon>
        <taxon>PACMAD clade</taxon>
        <taxon>Panicoideae</taxon>
        <taxon>Andropogonodae</taxon>
        <taxon>Andropogoneae</taxon>
        <taxon>Saccharinae</taxon>
        <taxon>Miscanthus</taxon>
    </lineage>
</organism>
<dbReference type="EMBL" id="CAJGYO010000008">
    <property type="protein sequence ID" value="CAD6251164.1"/>
    <property type="molecule type" value="Genomic_DNA"/>
</dbReference>
<dbReference type="AlphaFoldDB" id="A0A811Q5I2"/>
<name>A0A811Q5I2_9POAL</name>
<feature type="compositionally biased region" description="Polar residues" evidence="1">
    <location>
        <begin position="244"/>
        <end position="255"/>
    </location>
</feature>
<gene>
    <name evidence="2" type="ORF">NCGR_LOCUS34928</name>
</gene>
<feature type="region of interest" description="Disordered" evidence="1">
    <location>
        <begin position="192"/>
        <end position="255"/>
    </location>
</feature>
<keyword evidence="3" id="KW-1185">Reference proteome</keyword>
<dbReference type="PANTHER" id="PTHR33026">
    <property type="entry name" value="OS06G0360600 PROTEIN"/>
    <property type="match status" value="1"/>
</dbReference>
<feature type="compositionally biased region" description="Basic and acidic residues" evidence="1">
    <location>
        <begin position="123"/>
        <end position="136"/>
    </location>
</feature>
<protein>
    <submittedName>
        <fullName evidence="2">Uncharacterized protein</fullName>
    </submittedName>
</protein>
<proteinExistence type="predicted"/>
<feature type="region of interest" description="Disordered" evidence="1">
    <location>
        <begin position="1"/>
        <end position="24"/>
    </location>
</feature>